<accession>A0A239BP11</accession>
<protein>
    <submittedName>
        <fullName evidence="1">Uncharacterized protein</fullName>
    </submittedName>
</protein>
<sequence length="39" mass="4456">MALSDWNTIDIYRNMVEIELKYSGNMGHIEDLAGSLRAK</sequence>
<proteinExistence type="predicted"/>
<dbReference type="EMBL" id="FZOK01000003">
    <property type="protein sequence ID" value="SNS09382.1"/>
    <property type="molecule type" value="Genomic_DNA"/>
</dbReference>
<gene>
    <name evidence="1" type="ORF">SAMN06295967_103129</name>
</gene>
<dbReference type="AlphaFoldDB" id="A0A239BP11"/>
<dbReference type="Proteomes" id="UP000198480">
    <property type="component" value="Unassembled WGS sequence"/>
</dbReference>
<evidence type="ECO:0000313" key="2">
    <source>
        <dbReference type="Proteomes" id="UP000198480"/>
    </source>
</evidence>
<keyword evidence="2" id="KW-1185">Reference proteome</keyword>
<name>A0A239BP11_9BACT</name>
<reference evidence="2" key="1">
    <citation type="submission" date="2017-06" db="EMBL/GenBank/DDBJ databases">
        <authorList>
            <person name="Varghese N."/>
            <person name="Submissions S."/>
        </authorList>
    </citation>
    <scope>NUCLEOTIDE SEQUENCE [LARGE SCALE GENOMIC DNA]</scope>
    <source>
        <strain evidence="2">5C</strain>
    </source>
</reference>
<organism evidence="1 2">
    <name type="scientific">Belliella buryatensis</name>
    <dbReference type="NCBI Taxonomy" id="1500549"/>
    <lineage>
        <taxon>Bacteria</taxon>
        <taxon>Pseudomonadati</taxon>
        <taxon>Bacteroidota</taxon>
        <taxon>Cytophagia</taxon>
        <taxon>Cytophagales</taxon>
        <taxon>Cyclobacteriaceae</taxon>
        <taxon>Belliella</taxon>
    </lineage>
</organism>
<evidence type="ECO:0000313" key="1">
    <source>
        <dbReference type="EMBL" id="SNS09382.1"/>
    </source>
</evidence>